<evidence type="ECO:0000313" key="7">
    <source>
        <dbReference type="Proteomes" id="UP001183246"/>
    </source>
</evidence>
<dbReference type="Proteomes" id="UP001183246">
    <property type="component" value="Unassembled WGS sequence"/>
</dbReference>
<dbReference type="SUPFAM" id="SSF53756">
    <property type="entry name" value="UDP-Glycosyltransferase/glycogen phosphorylase"/>
    <property type="match status" value="1"/>
</dbReference>
<dbReference type="PANTHER" id="PTHR48050:SF13">
    <property type="entry name" value="STEROL 3-BETA-GLUCOSYLTRANSFERASE UGT80A2"/>
    <property type="match status" value="1"/>
</dbReference>
<dbReference type="InterPro" id="IPR048284">
    <property type="entry name" value="EryCIII-like_N"/>
</dbReference>
<evidence type="ECO:0000256" key="1">
    <source>
        <dbReference type="ARBA" id="ARBA00006962"/>
    </source>
</evidence>
<dbReference type="InterPro" id="IPR002213">
    <property type="entry name" value="UDP_glucos_trans"/>
</dbReference>
<sequence length="378" mass="40397">MRVLFAATPGANYALSTVPLAWTLRLAGHEVLMATGGDGLKAKDAGLPVEDIMPGHNAVGMVLETFAKHPELAGEYAGIDHADFDAVQRVYAKLTNHQTVMTDGVVRAAEEWRPDVVINSPQYVGGLLAAAKVGVPVVEHGIGLIHYDGFSEKLREWNAPLFERYGVELPERQYAIDIAPPSLAQNTRGWKMRCVPYNGGYVVPEDFRTAPERPRIAVTLGTMAPAFGGLSPLNKLIALAADIDAEFLLALGNVDTTELGTVPDNVEIRGWVPLSLLLRTSAGLVHHGGAGSTLAALAHGVPQILMPEEGERYANAQLIAARGAGIAQAATELTKEAIDSLLHDASLRTAAAEVREEMRAMPHPATVEAHLREITGKD</sequence>
<evidence type="ECO:0000256" key="3">
    <source>
        <dbReference type="ARBA" id="ARBA00022679"/>
    </source>
</evidence>
<comment type="similarity">
    <text evidence="1">Belongs to the glycosyltransferase 28 family.</text>
</comment>
<proteinExistence type="inferred from homology"/>
<accession>A0ABU2MXN9</accession>
<dbReference type="RefSeq" id="WP_311707540.1">
    <property type="nucleotide sequence ID" value="NZ_JAVREL010000020.1"/>
</dbReference>
<comment type="caution">
    <text evidence="6">The sequence shown here is derived from an EMBL/GenBank/DDBJ whole genome shotgun (WGS) entry which is preliminary data.</text>
</comment>
<evidence type="ECO:0000259" key="4">
    <source>
        <dbReference type="Pfam" id="PF06722"/>
    </source>
</evidence>
<protein>
    <submittedName>
        <fullName evidence="6">DUF1205 domain-containing protein</fullName>
    </submittedName>
</protein>
<dbReference type="Pfam" id="PF21036">
    <property type="entry name" value="EryCIII-like_N"/>
    <property type="match status" value="1"/>
</dbReference>
<dbReference type="CDD" id="cd03784">
    <property type="entry name" value="GT1_Gtf-like"/>
    <property type="match status" value="1"/>
</dbReference>
<keyword evidence="2" id="KW-0328">Glycosyltransferase</keyword>
<gene>
    <name evidence="6" type="ORF">RM590_28080</name>
</gene>
<feature type="domain" description="Erythromycin biosynthesis protein CIII-like N-terminal" evidence="5">
    <location>
        <begin position="22"/>
        <end position="221"/>
    </location>
</feature>
<dbReference type="EMBL" id="JAVREL010000020">
    <property type="protein sequence ID" value="MDT0346415.1"/>
    <property type="molecule type" value="Genomic_DNA"/>
</dbReference>
<dbReference type="PANTHER" id="PTHR48050">
    <property type="entry name" value="STEROL 3-BETA-GLUCOSYLTRANSFERASE"/>
    <property type="match status" value="1"/>
</dbReference>
<keyword evidence="7" id="KW-1185">Reference proteome</keyword>
<dbReference type="InterPro" id="IPR010610">
    <property type="entry name" value="EryCIII-like_C"/>
</dbReference>
<keyword evidence="3" id="KW-0808">Transferase</keyword>
<evidence type="ECO:0000259" key="5">
    <source>
        <dbReference type="Pfam" id="PF21036"/>
    </source>
</evidence>
<organism evidence="6 7">
    <name type="scientific">Streptomyces litchfieldiae</name>
    <dbReference type="NCBI Taxonomy" id="3075543"/>
    <lineage>
        <taxon>Bacteria</taxon>
        <taxon>Bacillati</taxon>
        <taxon>Actinomycetota</taxon>
        <taxon>Actinomycetes</taxon>
        <taxon>Kitasatosporales</taxon>
        <taxon>Streptomycetaceae</taxon>
        <taxon>Streptomyces</taxon>
    </lineage>
</organism>
<evidence type="ECO:0000313" key="6">
    <source>
        <dbReference type="EMBL" id="MDT0346415.1"/>
    </source>
</evidence>
<reference evidence="7" key="1">
    <citation type="submission" date="2023-07" db="EMBL/GenBank/DDBJ databases">
        <title>30 novel species of actinomycetes from the DSMZ collection.</title>
        <authorList>
            <person name="Nouioui I."/>
        </authorList>
    </citation>
    <scope>NUCLEOTIDE SEQUENCE [LARGE SCALE GENOMIC DNA]</scope>
    <source>
        <strain evidence="7">DSM 44938</strain>
    </source>
</reference>
<name>A0ABU2MXN9_9ACTN</name>
<dbReference type="Gene3D" id="3.40.50.2000">
    <property type="entry name" value="Glycogen Phosphorylase B"/>
    <property type="match status" value="2"/>
</dbReference>
<dbReference type="Pfam" id="PF06722">
    <property type="entry name" value="EryCIII-like_C"/>
    <property type="match status" value="1"/>
</dbReference>
<feature type="domain" description="Erythromycin biosynthesis protein CIII-like C-terminal" evidence="4">
    <location>
        <begin position="236"/>
        <end position="373"/>
    </location>
</feature>
<evidence type="ECO:0000256" key="2">
    <source>
        <dbReference type="ARBA" id="ARBA00022676"/>
    </source>
</evidence>
<dbReference type="InterPro" id="IPR050426">
    <property type="entry name" value="Glycosyltransferase_28"/>
</dbReference>